<protein>
    <submittedName>
        <fullName evidence="1">McrC family protein</fullName>
    </submittedName>
</protein>
<dbReference type="Pfam" id="PF10117">
    <property type="entry name" value="McrBC"/>
    <property type="match status" value="1"/>
</dbReference>
<dbReference type="EMBL" id="CP079981">
    <property type="protein sequence ID" value="QYA42879.1"/>
    <property type="molecule type" value="Genomic_DNA"/>
</dbReference>
<dbReference type="PANTHER" id="PTHR38733:SF1">
    <property type="entry name" value="TYPE IV METHYL-DIRECTED RESTRICTION ENZYME ECOKMCRBC"/>
    <property type="match status" value="1"/>
</dbReference>
<keyword evidence="2" id="KW-1185">Reference proteome</keyword>
<name>A0AAJ4PBN1_9STAP</name>
<gene>
    <name evidence="1" type="ORF">KYI11_02830</name>
</gene>
<reference evidence="1 2" key="1">
    <citation type="submission" date="2021-07" db="EMBL/GenBank/DDBJ databases">
        <title>Prevalence and characterization of methicillin-resistant Macrococcus spp. in food producing animals and meat in Switzerland in 2019.</title>
        <authorList>
            <person name="Keller J.E."/>
            <person name="Schwendener S."/>
            <person name="Neuenschwander J."/>
            <person name="Overesch G."/>
            <person name="Perreten V."/>
        </authorList>
    </citation>
    <scope>NUCLEOTIDE SEQUENCE [LARGE SCALE GENOMIC DNA]</scope>
    <source>
        <strain evidence="1 2">19Msa0936</strain>
    </source>
</reference>
<dbReference type="Proteomes" id="UP000826802">
    <property type="component" value="Chromosome"/>
</dbReference>
<dbReference type="RefSeq" id="WP_219498192.1">
    <property type="nucleotide sequence ID" value="NZ_CP079981.1"/>
</dbReference>
<dbReference type="AlphaFoldDB" id="A0AAJ4PBN1"/>
<evidence type="ECO:0000313" key="2">
    <source>
        <dbReference type="Proteomes" id="UP000826802"/>
    </source>
</evidence>
<organism evidence="1 2">
    <name type="scientific">Macrococcoides bohemicum</name>
    <dbReference type="NCBI Taxonomy" id="1903056"/>
    <lineage>
        <taxon>Bacteria</taxon>
        <taxon>Bacillati</taxon>
        <taxon>Bacillota</taxon>
        <taxon>Bacilli</taxon>
        <taxon>Bacillales</taxon>
        <taxon>Staphylococcaceae</taxon>
        <taxon>Macrococcoides</taxon>
    </lineage>
</organism>
<sequence length="442" mass="52493">MIRISDNTFIKEGTLSEVFVSKFLNKSLSTLEQEGLFVFPSQLNNLIDLEESQNVLISDGKEIRTTNVMGFIEYQDERVFINSRFDQEHDYFLYYMLQKVLNINVTDTFFAQNKSESLFNLLQLLFPRYLNNALKKGLYKEYKQYEHNDANVSGVFDIDRHMKLNQPFLGKVAYNTRKFSYENNVLLLVRHTIEVLRRHVSFKLIINNKKITTDNIKKIEQMTPNYKKYDVGQLIFKNMIKPVRHGYYHEYKALQQLCIAILRNQRTHYSDLDDKDINGILFDGAWLFEEYINTVIGEYFHHPMNKGKIGKQNLFNNNTGHIYPDFVSKEKIVNSIVADAKYKLNRNIRSHDYLQIVAYLYRFDAKKGYFLYPYSKLNETDKLNLEVLHLLEGYGRNSRVRQDAVEVIKLGIEIPYKKDSYLEFKEEIRKNEYKFIDFIRQA</sequence>
<dbReference type="PANTHER" id="PTHR38733">
    <property type="entry name" value="PROTEIN MCRC"/>
    <property type="match status" value="1"/>
</dbReference>
<proteinExistence type="predicted"/>
<evidence type="ECO:0000313" key="1">
    <source>
        <dbReference type="EMBL" id="QYA42879.1"/>
    </source>
</evidence>
<dbReference type="InterPro" id="IPR019292">
    <property type="entry name" value="McrC"/>
</dbReference>
<accession>A0AAJ4PBN1</accession>